<dbReference type="SUPFAM" id="SSF53383">
    <property type="entry name" value="PLP-dependent transferases"/>
    <property type="match status" value="1"/>
</dbReference>
<keyword evidence="5" id="KW-1185">Reference proteome</keyword>
<evidence type="ECO:0000256" key="2">
    <source>
        <dbReference type="ARBA" id="ARBA00022898"/>
    </source>
</evidence>
<dbReference type="GO" id="GO:0030170">
    <property type="term" value="F:pyridoxal phosphate binding"/>
    <property type="evidence" value="ECO:0007669"/>
    <property type="project" value="InterPro"/>
</dbReference>
<comment type="similarity">
    <text evidence="3">Belongs to the trans-sulfuration enzymes family.</text>
</comment>
<dbReference type="Proteomes" id="UP001210925">
    <property type="component" value="Unassembled WGS sequence"/>
</dbReference>
<sequence>MKGLSLATLSIHADKSSSADISAPLHVSTTFKYPEGTNEIAAQKRGWITTDLQPTEHHVYSRMSTDTRDRLETVLGALENGYAVTYSSGLASIFALFEYFQPKTILMNKEGYHGSHHSIQLYAKNRDVKILYLEDGDYLGTLKKGDLPQNPRGEVSDLSYYSSKKPDGVILAVDATFAPPPIQYTLEHGADIVMHSSTKSLGGHSDLLGGVLITRDSKVRDELVVQRHFLGSVMGNMEAWLLLRSLR</sequence>
<dbReference type="Gene3D" id="3.40.640.10">
    <property type="entry name" value="Type I PLP-dependent aspartate aminotransferase-like (Major domain)"/>
    <property type="match status" value="1"/>
</dbReference>
<accession>A0AAD5ULV9</accession>
<dbReference type="EMBL" id="JADGKB010000014">
    <property type="protein sequence ID" value="KAJ3259944.1"/>
    <property type="molecule type" value="Genomic_DNA"/>
</dbReference>
<dbReference type="GO" id="GO:0005737">
    <property type="term" value="C:cytoplasm"/>
    <property type="evidence" value="ECO:0007669"/>
    <property type="project" value="TreeGrafter"/>
</dbReference>
<reference evidence="4" key="1">
    <citation type="submission" date="2020-05" db="EMBL/GenBank/DDBJ databases">
        <title>Phylogenomic resolution of chytrid fungi.</title>
        <authorList>
            <person name="Stajich J.E."/>
            <person name="Amses K."/>
            <person name="Simmons R."/>
            <person name="Seto K."/>
            <person name="Myers J."/>
            <person name="Bonds A."/>
            <person name="Quandt C.A."/>
            <person name="Barry K."/>
            <person name="Liu P."/>
            <person name="Grigoriev I."/>
            <person name="Longcore J.E."/>
            <person name="James T.Y."/>
        </authorList>
    </citation>
    <scope>NUCLEOTIDE SEQUENCE</scope>
    <source>
        <strain evidence="4">PLAUS21</strain>
    </source>
</reference>
<dbReference type="AlphaFoldDB" id="A0AAD5ULV9"/>
<dbReference type="PANTHER" id="PTHR11808">
    <property type="entry name" value="TRANS-SULFURATION ENZYME FAMILY MEMBER"/>
    <property type="match status" value="1"/>
</dbReference>
<dbReference type="InterPro" id="IPR000277">
    <property type="entry name" value="Cys/Met-Metab_PyrdxlP-dep_enz"/>
</dbReference>
<keyword evidence="2 3" id="KW-0663">Pyridoxal phosphate</keyword>
<gene>
    <name evidence="4" type="ORF">HK103_001454</name>
</gene>
<organism evidence="4 5">
    <name type="scientific">Boothiomyces macroporosus</name>
    <dbReference type="NCBI Taxonomy" id="261099"/>
    <lineage>
        <taxon>Eukaryota</taxon>
        <taxon>Fungi</taxon>
        <taxon>Fungi incertae sedis</taxon>
        <taxon>Chytridiomycota</taxon>
        <taxon>Chytridiomycota incertae sedis</taxon>
        <taxon>Chytridiomycetes</taxon>
        <taxon>Rhizophydiales</taxon>
        <taxon>Terramycetaceae</taxon>
        <taxon>Boothiomyces</taxon>
    </lineage>
</organism>
<evidence type="ECO:0000313" key="5">
    <source>
        <dbReference type="Proteomes" id="UP001210925"/>
    </source>
</evidence>
<comment type="caution">
    <text evidence="4">The sequence shown here is derived from an EMBL/GenBank/DDBJ whole genome shotgun (WGS) entry which is preliminary data.</text>
</comment>
<dbReference type="PANTHER" id="PTHR11808:SF35">
    <property type="entry name" value="CYSTATHIONINE GAMMA-SYNTHASE (AFU_ORTHOLOGUE AFUA_7G01590)"/>
    <property type="match status" value="1"/>
</dbReference>
<proteinExistence type="inferred from homology"/>
<evidence type="ECO:0000256" key="3">
    <source>
        <dbReference type="RuleBase" id="RU362118"/>
    </source>
</evidence>
<dbReference type="GO" id="GO:0019346">
    <property type="term" value="P:transsulfuration"/>
    <property type="evidence" value="ECO:0007669"/>
    <property type="project" value="InterPro"/>
</dbReference>
<dbReference type="Pfam" id="PF01053">
    <property type="entry name" value="Cys_Met_Meta_PP"/>
    <property type="match status" value="1"/>
</dbReference>
<comment type="cofactor">
    <cofactor evidence="1 3">
        <name>pyridoxal 5'-phosphate</name>
        <dbReference type="ChEBI" id="CHEBI:597326"/>
    </cofactor>
</comment>
<dbReference type="GO" id="GO:0016846">
    <property type="term" value="F:carbon-sulfur lyase activity"/>
    <property type="evidence" value="ECO:0007669"/>
    <property type="project" value="TreeGrafter"/>
</dbReference>
<protein>
    <submittedName>
        <fullName evidence="4">Uncharacterized protein</fullName>
    </submittedName>
</protein>
<evidence type="ECO:0000256" key="1">
    <source>
        <dbReference type="ARBA" id="ARBA00001933"/>
    </source>
</evidence>
<dbReference type="InterPro" id="IPR015421">
    <property type="entry name" value="PyrdxlP-dep_Trfase_major"/>
</dbReference>
<name>A0AAD5ULV9_9FUNG</name>
<evidence type="ECO:0000313" key="4">
    <source>
        <dbReference type="EMBL" id="KAJ3259944.1"/>
    </source>
</evidence>
<dbReference type="InterPro" id="IPR015424">
    <property type="entry name" value="PyrdxlP-dep_Trfase"/>
</dbReference>